<evidence type="ECO:0008006" key="2">
    <source>
        <dbReference type="Google" id="ProtNLM"/>
    </source>
</evidence>
<protein>
    <recommendedName>
        <fullName evidence="2">Peptidoglycan binding-like domain-containing protein</fullName>
    </recommendedName>
</protein>
<organism evidence="1">
    <name type="scientific">bioreactor metagenome</name>
    <dbReference type="NCBI Taxonomy" id="1076179"/>
    <lineage>
        <taxon>unclassified sequences</taxon>
        <taxon>metagenomes</taxon>
        <taxon>ecological metagenomes</taxon>
    </lineage>
</organism>
<gene>
    <name evidence="1" type="ORF">SDC9_21766</name>
</gene>
<dbReference type="AlphaFoldDB" id="A0A644UAL8"/>
<reference evidence="1" key="1">
    <citation type="submission" date="2019-08" db="EMBL/GenBank/DDBJ databases">
        <authorList>
            <person name="Kucharzyk K."/>
            <person name="Murdoch R.W."/>
            <person name="Higgins S."/>
            <person name="Loffler F."/>
        </authorList>
    </citation>
    <scope>NUCLEOTIDE SEQUENCE</scope>
</reference>
<dbReference type="InterPro" id="IPR036366">
    <property type="entry name" value="PGBDSf"/>
</dbReference>
<dbReference type="EMBL" id="VSSQ01000092">
    <property type="protein sequence ID" value="MPL75923.1"/>
    <property type="molecule type" value="Genomic_DNA"/>
</dbReference>
<dbReference type="Gene3D" id="2.60.40.2700">
    <property type="match status" value="1"/>
</dbReference>
<name>A0A644UAL8_9ZZZZ</name>
<proteinExistence type="predicted"/>
<accession>A0A644UAL8</accession>
<dbReference type="Gene3D" id="1.10.101.10">
    <property type="entry name" value="PGBD-like superfamily/PGBD"/>
    <property type="match status" value="1"/>
</dbReference>
<comment type="caution">
    <text evidence="1">The sequence shown here is derived from an EMBL/GenBank/DDBJ whole genome shotgun (WGS) entry which is preliminary data.</text>
</comment>
<sequence length="274" mass="30047">MKKKLVTILTLIFVFTMFSAVANAQKPGEVLVGEYTYYDAEGDLEYGSTYQWYRGDTPIPGATDINYTITEEDIGTILYFEVTPRSLTGISPGEPFKSEGIEISKKSSEKPSGLLPLPIPVKASTSTPVVIQATSTATTTIVTPTTPKTGIVSGNGSYVSPLDQKTYTCNADSKPFNSFMRLNSKNNDVNQVKLWQAFLNADLGLNIPITGFFGQQTFEATKAFQKKYASEILTPWDIQDATGYFYKSTQYKANNLLSCSGMTLTLDNGVVLNY</sequence>
<evidence type="ECO:0000313" key="1">
    <source>
        <dbReference type="EMBL" id="MPL75923.1"/>
    </source>
</evidence>